<reference evidence="2 3" key="1">
    <citation type="journal article" date="2015" name="Fungal Genet. Biol.">
        <title>Evolution of novel wood decay mechanisms in Agaricales revealed by the genome sequences of Fistulina hepatica and Cylindrobasidium torrendii.</title>
        <authorList>
            <person name="Floudas D."/>
            <person name="Held B.W."/>
            <person name="Riley R."/>
            <person name="Nagy L.G."/>
            <person name="Koehler G."/>
            <person name="Ransdell A.S."/>
            <person name="Younus H."/>
            <person name="Chow J."/>
            <person name="Chiniquy J."/>
            <person name="Lipzen A."/>
            <person name="Tritt A."/>
            <person name="Sun H."/>
            <person name="Haridas S."/>
            <person name="LaButti K."/>
            <person name="Ohm R.A."/>
            <person name="Kues U."/>
            <person name="Blanchette R.A."/>
            <person name="Grigoriev I.V."/>
            <person name="Minto R.E."/>
            <person name="Hibbett D.S."/>
        </authorList>
    </citation>
    <scope>NUCLEOTIDE SEQUENCE [LARGE SCALE GENOMIC DNA]</scope>
    <source>
        <strain evidence="2 3">FP15055 ss-10</strain>
    </source>
</reference>
<evidence type="ECO:0000313" key="3">
    <source>
        <dbReference type="Proteomes" id="UP000054007"/>
    </source>
</evidence>
<dbReference type="AlphaFoldDB" id="A0A0D7BST0"/>
<organism evidence="2 3">
    <name type="scientific">Cylindrobasidium torrendii FP15055 ss-10</name>
    <dbReference type="NCBI Taxonomy" id="1314674"/>
    <lineage>
        <taxon>Eukaryota</taxon>
        <taxon>Fungi</taxon>
        <taxon>Dikarya</taxon>
        <taxon>Basidiomycota</taxon>
        <taxon>Agaricomycotina</taxon>
        <taxon>Agaricomycetes</taxon>
        <taxon>Agaricomycetidae</taxon>
        <taxon>Agaricales</taxon>
        <taxon>Marasmiineae</taxon>
        <taxon>Physalacriaceae</taxon>
        <taxon>Cylindrobasidium</taxon>
    </lineage>
</organism>
<name>A0A0D7BST0_9AGAR</name>
<dbReference type="EMBL" id="KN880435">
    <property type="protein sequence ID" value="KIY73608.1"/>
    <property type="molecule type" value="Genomic_DNA"/>
</dbReference>
<accession>A0A0D7BST0</accession>
<proteinExistence type="predicted"/>
<sequence length="236" mass="26404">MSLKREAPGVSADSPAKKPRTDTDIQQPPIASQFDFPALVPLLSPKRLASLLLKLSSDPVIQPRIEHELRPVLESIFLEYDKSLVAQIKSSNRKCTDCDEAGSSMFRFMDKVKSVAQSPDGSAKTRAWALTMELIENSWVDCDLSPKACGYGEDRGFKSNRGDVFALDIAKARWNEGVAQGNAASFWPEMDQELEQLDEDASYLADYGVEPYFPTLREQLRAWSQERSLKRNPASE</sequence>
<evidence type="ECO:0000313" key="2">
    <source>
        <dbReference type="EMBL" id="KIY73608.1"/>
    </source>
</evidence>
<feature type="region of interest" description="Disordered" evidence="1">
    <location>
        <begin position="1"/>
        <end position="28"/>
    </location>
</feature>
<protein>
    <submittedName>
        <fullName evidence="2">Uncharacterized protein</fullName>
    </submittedName>
</protein>
<gene>
    <name evidence="2" type="ORF">CYLTODRAFT_485455</name>
</gene>
<keyword evidence="3" id="KW-1185">Reference proteome</keyword>
<evidence type="ECO:0000256" key="1">
    <source>
        <dbReference type="SAM" id="MobiDB-lite"/>
    </source>
</evidence>
<dbReference type="Proteomes" id="UP000054007">
    <property type="component" value="Unassembled WGS sequence"/>
</dbReference>